<reference evidence="1 2" key="1">
    <citation type="submission" date="2020-08" db="EMBL/GenBank/DDBJ databases">
        <title>Genomic Encyclopedia of Type Strains, Phase IV (KMG-IV): sequencing the most valuable type-strain genomes for metagenomic binning, comparative biology and taxonomic classification.</title>
        <authorList>
            <person name="Goeker M."/>
        </authorList>
    </citation>
    <scope>NUCLEOTIDE SEQUENCE [LARGE SCALE GENOMIC DNA]</scope>
    <source>
        <strain evidence="1 2">DSM 23562</strain>
    </source>
</reference>
<name>A0A7W9SVD7_ARMRO</name>
<comment type="caution">
    <text evidence="1">The sequence shown here is derived from an EMBL/GenBank/DDBJ whole genome shotgun (WGS) entry which is preliminary data.</text>
</comment>
<accession>A0A7W9SVD7</accession>
<protein>
    <recommendedName>
        <fullName evidence="3">Winged helix-turn-helix domain-containing protein</fullName>
    </recommendedName>
</protein>
<dbReference type="Pfam" id="PF06224">
    <property type="entry name" value="AlkZ-like"/>
    <property type="match status" value="1"/>
</dbReference>
<gene>
    <name evidence="1" type="ORF">HNQ39_005390</name>
</gene>
<dbReference type="InterPro" id="IPR009351">
    <property type="entry name" value="AlkZ-like"/>
</dbReference>
<dbReference type="PANTHER" id="PTHR30528:SF0">
    <property type="entry name" value="CYTOPLASMIC PROTEIN"/>
    <property type="match status" value="1"/>
</dbReference>
<dbReference type="AlphaFoldDB" id="A0A7W9SVD7"/>
<sequence length="412" mass="46756">MQTIRITKADARAFLIRAFALESWQSLPDSESAIRALEFVQEDSIPICGRMHDLILWPRVAGYTPQSLADTLYGPTATAFEIHFPNLAALPREDYPYFVRRMQARQAEPGRWQGLFPEEEPVAAAFLEALDSLGPLSTRRHGNEFGHMLSGWGTRSTVISQVAEKLWLHGKLGIAHRKNFERYFDRLERVAPELAAWHAPSVALPDPDEARRYLVRKRLKAKALFRPKRDELATLGEAAFCKVEIEGLVKPWYTLNPFNPPPTPPPFPPRNVGFRGREGAGGRDVWRDNGRDADAILLAPLDPLVYDRQRNRELFDFDYTWEVYVPAEKRKWGYYVLPILHDSKLVGRVDLKRDTKAGSLQVLSLMVEENVVLEAVAEPIAMRLRELAEFLGVSRVEVTGFCPADICKSIAL</sequence>
<dbReference type="PANTHER" id="PTHR30528">
    <property type="entry name" value="CYTOPLASMIC PROTEIN"/>
    <property type="match status" value="1"/>
</dbReference>
<dbReference type="EMBL" id="JACHGW010000007">
    <property type="protein sequence ID" value="MBB6053555.1"/>
    <property type="molecule type" value="Genomic_DNA"/>
</dbReference>
<dbReference type="RefSeq" id="WP_184203645.1">
    <property type="nucleotide sequence ID" value="NZ_JACHGW010000007.1"/>
</dbReference>
<dbReference type="Proteomes" id="UP000520814">
    <property type="component" value="Unassembled WGS sequence"/>
</dbReference>
<evidence type="ECO:0000313" key="2">
    <source>
        <dbReference type="Proteomes" id="UP000520814"/>
    </source>
</evidence>
<proteinExistence type="predicted"/>
<keyword evidence="2" id="KW-1185">Reference proteome</keyword>
<organism evidence="1 2">
    <name type="scientific">Armatimonas rosea</name>
    <dbReference type="NCBI Taxonomy" id="685828"/>
    <lineage>
        <taxon>Bacteria</taxon>
        <taxon>Bacillati</taxon>
        <taxon>Armatimonadota</taxon>
        <taxon>Armatimonadia</taxon>
        <taxon>Armatimonadales</taxon>
        <taxon>Armatimonadaceae</taxon>
        <taxon>Armatimonas</taxon>
    </lineage>
</organism>
<evidence type="ECO:0000313" key="1">
    <source>
        <dbReference type="EMBL" id="MBB6053555.1"/>
    </source>
</evidence>
<evidence type="ECO:0008006" key="3">
    <source>
        <dbReference type="Google" id="ProtNLM"/>
    </source>
</evidence>